<dbReference type="RefSeq" id="WP_183364317.1">
    <property type="nucleotide sequence ID" value="NZ_JACIEZ010000001.1"/>
</dbReference>
<comment type="caution">
    <text evidence="2">The sequence shown here is derived from an EMBL/GenBank/DDBJ whole genome shotgun (WGS) entry which is preliminary data.</text>
</comment>
<dbReference type="PANTHER" id="PTHR43433:SF5">
    <property type="entry name" value="AB HYDROLASE-1 DOMAIN-CONTAINING PROTEIN"/>
    <property type="match status" value="1"/>
</dbReference>
<dbReference type="PRINTS" id="PR00111">
    <property type="entry name" value="ABHYDROLASE"/>
</dbReference>
<dbReference type="Proteomes" id="UP000528286">
    <property type="component" value="Unassembled WGS sequence"/>
</dbReference>
<evidence type="ECO:0000313" key="3">
    <source>
        <dbReference type="Proteomes" id="UP000528286"/>
    </source>
</evidence>
<feature type="domain" description="AB hydrolase-1" evidence="1">
    <location>
        <begin position="61"/>
        <end position="296"/>
    </location>
</feature>
<dbReference type="AlphaFoldDB" id="A0A7W6J1L2"/>
<evidence type="ECO:0000259" key="1">
    <source>
        <dbReference type="Pfam" id="PF00561"/>
    </source>
</evidence>
<dbReference type="SUPFAM" id="SSF53474">
    <property type="entry name" value="alpha/beta-Hydrolases"/>
    <property type="match status" value="1"/>
</dbReference>
<dbReference type="PANTHER" id="PTHR43433">
    <property type="entry name" value="HYDROLASE, ALPHA/BETA FOLD FAMILY PROTEIN"/>
    <property type="match status" value="1"/>
</dbReference>
<organism evidence="2 3">
    <name type="scientific">Gellertiella hungarica</name>
    <dbReference type="NCBI Taxonomy" id="1572859"/>
    <lineage>
        <taxon>Bacteria</taxon>
        <taxon>Pseudomonadati</taxon>
        <taxon>Pseudomonadota</taxon>
        <taxon>Alphaproteobacteria</taxon>
        <taxon>Hyphomicrobiales</taxon>
        <taxon>Rhizobiaceae</taxon>
        <taxon>Gellertiella</taxon>
    </lineage>
</organism>
<sequence length="336" mass="36476">MRFALSLLVLPLLVLLALGVYSYFKSRALEAAYPDIGERVDVGGYSLNALHVPAGPDADLPPLLFIHGASGNLRDPAGAFLAPLKGRAEMLFVDRPGHGYSDRGGPENGMPDGQADAIAKVMDHYRMRRAIVVAHSFGGSIAASLALQHPDKVQGLLFLAAATHPWPGGVDWYYRLASTPVIGWVFTHTIALPAGLQRIESGVDFVFHPNRAPENYLQKAAIPLVLRPETFRYNAIDVANLHDYVSRIARRYPEIKAPTVIVTGDEDQVVLESIHSRGLHRDIAGSELVWIHGLGHKPDYIATDLAIAAMEKLAGKPRDLQALARALEARLATDGT</sequence>
<keyword evidence="3" id="KW-1185">Reference proteome</keyword>
<dbReference type="InterPro" id="IPR000073">
    <property type="entry name" value="AB_hydrolase_1"/>
</dbReference>
<gene>
    <name evidence="2" type="ORF">GGR23_000282</name>
</gene>
<reference evidence="2 3" key="1">
    <citation type="submission" date="2020-08" db="EMBL/GenBank/DDBJ databases">
        <title>Genomic Encyclopedia of Type Strains, Phase IV (KMG-IV): sequencing the most valuable type-strain genomes for metagenomic binning, comparative biology and taxonomic classification.</title>
        <authorList>
            <person name="Goeker M."/>
        </authorList>
    </citation>
    <scope>NUCLEOTIDE SEQUENCE [LARGE SCALE GENOMIC DNA]</scope>
    <source>
        <strain evidence="2 3">DSM 29853</strain>
    </source>
</reference>
<evidence type="ECO:0000313" key="2">
    <source>
        <dbReference type="EMBL" id="MBB4063121.1"/>
    </source>
</evidence>
<protein>
    <submittedName>
        <fullName evidence="2">Pimeloyl-ACP methyl ester carboxylesterase</fullName>
    </submittedName>
</protein>
<dbReference type="EMBL" id="JACIEZ010000001">
    <property type="protein sequence ID" value="MBB4063121.1"/>
    <property type="molecule type" value="Genomic_DNA"/>
</dbReference>
<name>A0A7W6J1L2_9HYPH</name>
<accession>A0A7W6J1L2</accession>
<proteinExistence type="predicted"/>
<dbReference type="Gene3D" id="3.40.50.1820">
    <property type="entry name" value="alpha/beta hydrolase"/>
    <property type="match status" value="1"/>
</dbReference>
<dbReference type="InterPro" id="IPR050471">
    <property type="entry name" value="AB_hydrolase"/>
</dbReference>
<dbReference type="Pfam" id="PF00561">
    <property type="entry name" value="Abhydrolase_1"/>
    <property type="match status" value="1"/>
</dbReference>
<dbReference type="InterPro" id="IPR029058">
    <property type="entry name" value="AB_hydrolase_fold"/>
</dbReference>